<accession>A0A1A8Z4E5</accession>
<evidence type="ECO:0000313" key="1">
    <source>
        <dbReference type="EMBL" id="SBT38720.1"/>
    </source>
</evidence>
<sequence>MLLRRRRRGVAALLSLVVASVGLAVLSGHPQRAVAVTEDQNLPAGAKAVASAPLFEKSGQDFVVVQGPDGRLFYNTGGRSGDRMVFSSKGWREIPGGMTTDHRPAVALLHSDGAWNSPEEKIVIAVTSGGKVMIDSYLPDGTFGSWVEAPGTQPGFYGSGPSIAVDGAPGQNYSQMTVFARGSEGGIYYNRLILSPSTPTQPGTATWERWKAWGPTVDDNRGYGGPAAAYLNGRTKVVVGKKTAGQATSSLVWSDFTPDTAPNWQPVPGGMAYQDLEGPSIGRAGQNVLSIAVKGTTPTLGDRVQAINLVETTPGAPVFGKWVTGSMVATRLAPVSVSVAGSNASSLHMYVIGRDRTVGVTALVPGSDGSTDGATLKIATAEGYTSDIFSMVPDSDALPELRPAPDGADWTTTLPQESFLNPDPWQDRALQGTDGVGVTRMGSSSDNMIIARKISDSRVYASIGHQSASADSWQSFGWAPIPGKTSSGMEVKTDFAPAAATYGNDIYVAVVAADKKMYTQRFHVESKMWDAVWSEAPAPGASGQFIGAPTLTVWHGALQAFGPGADSQVYWLQGTPLFSVGHWEPLSGLTTKKAVGAVEFNHDLVVVARAEGGTEDGKIKYRRLGSFDDGGTSWTDVSLTTRTGHAPAVTVNSGVLHILVRDAASPTGEIRYRSAIGNLGAWRQQWDLVPPGTGAATSDAPAVTRNGSNVVAVVTGNVLHDVWNFPMVTDPATGALAVTDLTGADLWRRVPYSQVLDVPLDSQGNPIPAPPAPGTPWVPPTQPVINWYVFCLTGPNIPDGYIPTLDENQTLGEAQAREFATEQYGPTGWTLTFVANPTTAGCTDQTREFKFCATKYQWPWEPDWLTYVVSVWAEQEAEALKAAKAQVTAAHGPEYNNGHQSWGVDPYDPNQCLVGY</sequence>
<name>A0A1A8Z4E5_9ACTN</name>
<dbReference type="Proteomes" id="UP000199385">
    <property type="component" value="Chromosome I"/>
</dbReference>
<dbReference type="AlphaFoldDB" id="A0A1A8Z4E5"/>
<dbReference type="STRING" id="261654.GA0070611_0651"/>
<dbReference type="EMBL" id="LT594323">
    <property type="protein sequence ID" value="SBT38720.1"/>
    <property type="molecule type" value="Genomic_DNA"/>
</dbReference>
<reference evidence="2" key="1">
    <citation type="submission" date="2016-06" db="EMBL/GenBank/DDBJ databases">
        <authorList>
            <person name="Varghese N."/>
            <person name="Submissions Spin"/>
        </authorList>
    </citation>
    <scope>NUCLEOTIDE SEQUENCE [LARGE SCALE GENOMIC DNA]</scope>
    <source>
        <strain evidence="2">DSM 44815</strain>
    </source>
</reference>
<keyword evidence="2" id="KW-1185">Reference proteome</keyword>
<evidence type="ECO:0000313" key="2">
    <source>
        <dbReference type="Proteomes" id="UP000199385"/>
    </source>
</evidence>
<dbReference type="SUPFAM" id="SSF89372">
    <property type="entry name" value="Fucose-specific lectin"/>
    <property type="match status" value="2"/>
</dbReference>
<gene>
    <name evidence="1" type="ORF">GA0070611_0651</name>
</gene>
<dbReference type="PATRIC" id="fig|261654.4.peg.657"/>
<proteinExistence type="predicted"/>
<organism evidence="1 2">
    <name type="scientific">Micromonospora auratinigra</name>
    <dbReference type="NCBI Taxonomy" id="261654"/>
    <lineage>
        <taxon>Bacteria</taxon>
        <taxon>Bacillati</taxon>
        <taxon>Actinomycetota</taxon>
        <taxon>Actinomycetes</taxon>
        <taxon>Micromonosporales</taxon>
        <taxon>Micromonosporaceae</taxon>
        <taxon>Micromonospora</taxon>
    </lineage>
</organism>
<protein>
    <submittedName>
        <fullName evidence="1">Uncharacterized protein</fullName>
    </submittedName>
</protein>